<keyword evidence="1" id="KW-1133">Transmembrane helix</keyword>
<accession>A0A1I7T781</accession>
<evidence type="ECO:0000256" key="1">
    <source>
        <dbReference type="SAM" id="Phobius"/>
    </source>
</evidence>
<dbReference type="STRING" id="1561998.A0A1I7T781"/>
<dbReference type="Pfam" id="PF05739">
    <property type="entry name" value="SNARE"/>
    <property type="match status" value="1"/>
</dbReference>
<organism evidence="3 4">
    <name type="scientific">Caenorhabditis tropicalis</name>
    <dbReference type="NCBI Taxonomy" id="1561998"/>
    <lineage>
        <taxon>Eukaryota</taxon>
        <taxon>Metazoa</taxon>
        <taxon>Ecdysozoa</taxon>
        <taxon>Nematoda</taxon>
        <taxon>Chromadorea</taxon>
        <taxon>Rhabditida</taxon>
        <taxon>Rhabditina</taxon>
        <taxon>Rhabditomorpha</taxon>
        <taxon>Rhabditoidea</taxon>
        <taxon>Rhabditidae</taxon>
        <taxon>Peloderinae</taxon>
        <taxon>Caenorhabditis</taxon>
    </lineage>
</organism>
<keyword evidence="3" id="KW-1185">Reference proteome</keyword>
<dbReference type="WBParaSite" id="Csp11.Scaffold527.g3089.t1">
    <property type="protein sequence ID" value="Csp11.Scaffold527.g3089.t1"/>
    <property type="gene ID" value="Csp11.Scaffold527.g3089"/>
</dbReference>
<keyword evidence="1" id="KW-0812">Transmembrane</keyword>
<sequence length="67" mass="7626">MPHHVERDLHGASDFAEKARQYVKEARDNQRQSRVLKVCILIALIVLIMVLILVFLDSEACTSMSIC</sequence>
<dbReference type="AlphaFoldDB" id="A0A1I7T781"/>
<evidence type="ECO:0000313" key="3">
    <source>
        <dbReference type="Proteomes" id="UP000095282"/>
    </source>
</evidence>
<feature type="domain" description="T-SNARE coiled-coil homology" evidence="2">
    <location>
        <begin position="11"/>
        <end position="52"/>
    </location>
</feature>
<dbReference type="InterPro" id="IPR000727">
    <property type="entry name" value="T_SNARE_dom"/>
</dbReference>
<dbReference type="Proteomes" id="UP000095282">
    <property type="component" value="Unplaced"/>
</dbReference>
<proteinExistence type="predicted"/>
<name>A0A1I7T781_9PELO</name>
<evidence type="ECO:0000259" key="2">
    <source>
        <dbReference type="Pfam" id="PF05739"/>
    </source>
</evidence>
<keyword evidence="1" id="KW-0472">Membrane</keyword>
<feature type="transmembrane region" description="Helical" evidence="1">
    <location>
        <begin position="35"/>
        <end position="56"/>
    </location>
</feature>
<protein>
    <submittedName>
        <fullName evidence="4">t-SNARE coiled-coil homology domain-containing protein</fullName>
    </submittedName>
</protein>
<evidence type="ECO:0000313" key="4">
    <source>
        <dbReference type="WBParaSite" id="Csp11.Scaffold527.g3089.t1"/>
    </source>
</evidence>
<dbReference type="Gene3D" id="1.20.5.110">
    <property type="match status" value="1"/>
</dbReference>
<reference evidence="4" key="1">
    <citation type="submission" date="2016-11" db="UniProtKB">
        <authorList>
            <consortium name="WormBaseParasite"/>
        </authorList>
    </citation>
    <scope>IDENTIFICATION</scope>
</reference>